<dbReference type="CDD" id="cd06529">
    <property type="entry name" value="S24_LexA-like"/>
    <property type="match status" value="1"/>
</dbReference>
<evidence type="ECO:0000313" key="6">
    <source>
        <dbReference type="Proteomes" id="UP001430193"/>
    </source>
</evidence>
<dbReference type="RefSeq" id="WP_204633145.1">
    <property type="nucleotide sequence ID" value="NZ_BSOC01000001.1"/>
</dbReference>
<evidence type="ECO:0000313" key="5">
    <source>
        <dbReference type="EMBL" id="MBM7131586.1"/>
    </source>
</evidence>
<feature type="domain" description="Peptidase S24/S26A/S26B/S26C" evidence="4">
    <location>
        <begin position="191"/>
        <end position="275"/>
    </location>
</feature>
<organism evidence="5 6">
    <name type="scientific">Dyella mobilis</name>
    <dbReference type="NCBI Taxonomy" id="1849582"/>
    <lineage>
        <taxon>Bacteria</taxon>
        <taxon>Pseudomonadati</taxon>
        <taxon>Pseudomonadota</taxon>
        <taxon>Gammaproteobacteria</taxon>
        <taxon>Lysobacterales</taxon>
        <taxon>Rhodanobacteraceae</taxon>
        <taxon>Dyella</taxon>
    </lineage>
</organism>
<dbReference type="InterPro" id="IPR010982">
    <property type="entry name" value="Lambda_DNA-bd_dom_sf"/>
</dbReference>
<keyword evidence="2" id="KW-0238">DNA-binding</keyword>
<sequence>MLTNIVKTLTVMPCQASDMDRDELARLAKAARLQAGFETESLASQAIGCSRTLVIGWENGSGTIKGSKYQLAAAMAYQVKLAWLTDGLGESGFPVQGDPSDPLVSYQFLPEQSDFQGVRDSDETARSKATLWNVFGKSSYETHPGYVRFAQLEGFAGLGRGDYVGDFPEIVEFVEVTREWAQDSLRGIPLESIRVITGRGDSMRGQYNNGDLIFIDSRIKQFDDDSAYCYRWNGRVQIKRLQLIGNGKVRILSENPKYPPIDVDLREIEIGGRAVAVWTLREF</sequence>
<dbReference type="EMBL" id="JADIKF010000040">
    <property type="protein sequence ID" value="MBM7131586.1"/>
    <property type="molecule type" value="Genomic_DNA"/>
</dbReference>
<dbReference type="Gene3D" id="1.10.260.40">
    <property type="entry name" value="lambda repressor-like DNA-binding domains"/>
    <property type="match status" value="1"/>
</dbReference>
<dbReference type="SUPFAM" id="SSF51306">
    <property type="entry name" value="LexA/Signal peptidase"/>
    <property type="match status" value="1"/>
</dbReference>
<evidence type="ECO:0000256" key="1">
    <source>
        <dbReference type="ARBA" id="ARBA00023015"/>
    </source>
</evidence>
<accession>A0ABS2KK92</accession>
<dbReference type="Proteomes" id="UP001430193">
    <property type="component" value="Unassembled WGS sequence"/>
</dbReference>
<dbReference type="Gene3D" id="2.10.109.10">
    <property type="entry name" value="Umud Fragment, subunit A"/>
    <property type="match status" value="1"/>
</dbReference>
<evidence type="ECO:0000259" key="4">
    <source>
        <dbReference type="Pfam" id="PF00717"/>
    </source>
</evidence>
<name>A0ABS2KK92_9GAMM</name>
<gene>
    <name evidence="5" type="ORF">ISS99_18850</name>
</gene>
<keyword evidence="6" id="KW-1185">Reference proteome</keyword>
<keyword evidence="3" id="KW-0804">Transcription</keyword>
<evidence type="ECO:0000256" key="3">
    <source>
        <dbReference type="ARBA" id="ARBA00023163"/>
    </source>
</evidence>
<comment type="caution">
    <text evidence="5">The sequence shown here is derived from an EMBL/GenBank/DDBJ whole genome shotgun (WGS) entry which is preliminary data.</text>
</comment>
<reference evidence="5" key="1">
    <citation type="submission" date="2020-10" db="EMBL/GenBank/DDBJ databases">
        <title>Phylogeny of dyella-like bacteria.</title>
        <authorList>
            <person name="Fu J."/>
        </authorList>
    </citation>
    <scope>NUCLEOTIDE SEQUENCE</scope>
    <source>
        <strain evidence="5">DHON07</strain>
    </source>
</reference>
<keyword evidence="1" id="KW-0805">Transcription regulation</keyword>
<protein>
    <submittedName>
        <fullName evidence="5">Helix-turn-helix transcriptional regulator</fullName>
    </submittedName>
</protein>
<dbReference type="Pfam" id="PF00717">
    <property type="entry name" value="Peptidase_S24"/>
    <property type="match status" value="1"/>
</dbReference>
<dbReference type="InterPro" id="IPR036286">
    <property type="entry name" value="LexA/Signal_pep-like_sf"/>
</dbReference>
<dbReference type="PANTHER" id="PTHR40661">
    <property type="match status" value="1"/>
</dbReference>
<evidence type="ECO:0000256" key="2">
    <source>
        <dbReference type="ARBA" id="ARBA00023125"/>
    </source>
</evidence>
<dbReference type="InterPro" id="IPR039418">
    <property type="entry name" value="LexA-like"/>
</dbReference>
<dbReference type="InterPro" id="IPR015927">
    <property type="entry name" value="Peptidase_S24_S26A/B/C"/>
</dbReference>
<proteinExistence type="predicted"/>
<dbReference type="PANTHER" id="PTHR40661:SF3">
    <property type="entry name" value="FELS-1 PROPHAGE TRANSCRIPTIONAL REGULATOR"/>
    <property type="match status" value="1"/>
</dbReference>